<dbReference type="PANTHER" id="PTHR24186:SF38">
    <property type="entry name" value="ANKYRIN REPEAT FAMILY PROTEIN"/>
    <property type="match status" value="1"/>
</dbReference>
<evidence type="ECO:0000256" key="2">
    <source>
        <dbReference type="ARBA" id="ARBA00023043"/>
    </source>
</evidence>
<sequence>MDTILHVACTTGDTATILDLAKHNPLILRQQTAPSAETVLHLAAHFGHAGLINTLLTLCPDLAAKPNRQGFSPLHVAAAAGHEETVAILLRTEPGLCIARDRGGRTPVHSAAINGQLGVLGLMVNINQECLGILTDQGETVLHVSGKAGQLEAVRWCVQMLGSSIVNQPDNNGNTVLHLATAVRDVQASSDVPNSKLLCKIWLSE</sequence>
<accession>W1NW16</accession>
<gene>
    <name evidence="4" type="ORF">AMTR_s00088p00076500</name>
</gene>
<dbReference type="AlphaFoldDB" id="W1NW16"/>
<proteinExistence type="predicted"/>
<evidence type="ECO:0000313" key="4">
    <source>
        <dbReference type="EMBL" id="ERM99528.1"/>
    </source>
</evidence>
<dbReference type="PROSITE" id="PS50297">
    <property type="entry name" value="ANK_REP_REGION"/>
    <property type="match status" value="1"/>
</dbReference>
<dbReference type="EMBL" id="KI394998">
    <property type="protein sequence ID" value="ERM99528.1"/>
    <property type="molecule type" value="Genomic_DNA"/>
</dbReference>
<reference evidence="5" key="1">
    <citation type="journal article" date="2013" name="Science">
        <title>The Amborella genome and the evolution of flowering plants.</title>
        <authorList>
            <consortium name="Amborella Genome Project"/>
        </authorList>
    </citation>
    <scope>NUCLEOTIDE SEQUENCE [LARGE SCALE GENOMIC DNA]</scope>
</reference>
<dbReference type="Pfam" id="PF12796">
    <property type="entry name" value="Ank_2"/>
    <property type="match status" value="1"/>
</dbReference>
<protein>
    <submittedName>
        <fullName evidence="4">Uncharacterized protein</fullName>
    </submittedName>
</protein>
<dbReference type="SUPFAM" id="SSF48403">
    <property type="entry name" value="Ankyrin repeat"/>
    <property type="match status" value="1"/>
</dbReference>
<dbReference type="HOGENOM" id="CLU_000134_18_1_1"/>
<dbReference type="InterPro" id="IPR036770">
    <property type="entry name" value="Ankyrin_rpt-contain_sf"/>
</dbReference>
<dbReference type="InterPro" id="IPR002110">
    <property type="entry name" value="Ankyrin_rpt"/>
</dbReference>
<dbReference type="OMA" id="ENERMET"/>
<dbReference type="PROSITE" id="PS50088">
    <property type="entry name" value="ANK_REPEAT"/>
    <property type="match status" value="1"/>
</dbReference>
<dbReference type="Gramene" id="ERM99528">
    <property type="protein sequence ID" value="ERM99528"/>
    <property type="gene ID" value="AMTR_s00088p00076500"/>
</dbReference>
<dbReference type="SMART" id="SM00248">
    <property type="entry name" value="ANK"/>
    <property type="match status" value="4"/>
</dbReference>
<name>W1NW16_AMBTC</name>
<evidence type="ECO:0000313" key="5">
    <source>
        <dbReference type="Proteomes" id="UP000017836"/>
    </source>
</evidence>
<dbReference type="Gene3D" id="1.25.40.20">
    <property type="entry name" value="Ankyrin repeat-containing domain"/>
    <property type="match status" value="1"/>
</dbReference>
<dbReference type="eggNOG" id="KOG0504">
    <property type="taxonomic scope" value="Eukaryota"/>
</dbReference>
<evidence type="ECO:0000256" key="3">
    <source>
        <dbReference type="PROSITE-ProRule" id="PRU00023"/>
    </source>
</evidence>
<keyword evidence="5" id="KW-1185">Reference proteome</keyword>
<keyword evidence="2 3" id="KW-0040">ANK repeat</keyword>
<evidence type="ECO:0000256" key="1">
    <source>
        <dbReference type="ARBA" id="ARBA00022737"/>
    </source>
</evidence>
<dbReference type="PANTHER" id="PTHR24186">
    <property type="entry name" value="PROTEIN PHOSPHATASE 1 REGULATORY SUBUNIT"/>
    <property type="match status" value="1"/>
</dbReference>
<feature type="repeat" description="ANK" evidence="3">
    <location>
        <begin position="69"/>
        <end position="91"/>
    </location>
</feature>
<keyword evidence="1" id="KW-0677">Repeat</keyword>
<dbReference type="Proteomes" id="UP000017836">
    <property type="component" value="Unassembled WGS sequence"/>
</dbReference>
<organism evidence="4 5">
    <name type="scientific">Amborella trichopoda</name>
    <dbReference type="NCBI Taxonomy" id="13333"/>
    <lineage>
        <taxon>Eukaryota</taxon>
        <taxon>Viridiplantae</taxon>
        <taxon>Streptophyta</taxon>
        <taxon>Embryophyta</taxon>
        <taxon>Tracheophyta</taxon>
        <taxon>Spermatophyta</taxon>
        <taxon>Magnoliopsida</taxon>
        <taxon>Amborellales</taxon>
        <taxon>Amborellaceae</taxon>
        <taxon>Amborella</taxon>
    </lineage>
</organism>
<dbReference type="STRING" id="13333.W1NW16"/>